<protein>
    <recommendedName>
        <fullName evidence="10">Guanine nucleotide-exchange factor SEC12</fullName>
    </recommendedName>
</protein>
<dbReference type="SMART" id="SM00320">
    <property type="entry name" value="WD40"/>
    <property type="match status" value="2"/>
</dbReference>
<dbReference type="GO" id="GO:0005085">
    <property type="term" value="F:guanyl-nucleotide exchange factor activity"/>
    <property type="evidence" value="ECO:0007669"/>
    <property type="project" value="InterPro"/>
</dbReference>
<dbReference type="OrthoDB" id="2013972at2759"/>
<comment type="subcellular location">
    <subcellularLocation>
        <location evidence="10">Endoplasmic reticulum membrane</location>
        <topology evidence="10">Single-pass type II membrane protein</topology>
    </subcellularLocation>
    <subcellularLocation>
        <location evidence="10">Golgi apparatus membrane</location>
        <topology evidence="10">Single-pass type II membrane protein</topology>
    </subcellularLocation>
</comment>
<dbReference type="Proteomes" id="UP000054454">
    <property type="component" value="Unassembled WGS sequence"/>
</dbReference>
<dbReference type="InterPro" id="IPR015943">
    <property type="entry name" value="WD40/YVTN_repeat-like_dom_sf"/>
</dbReference>
<dbReference type="GO" id="GO:0000139">
    <property type="term" value="C:Golgi membrane"/>
    <property type="evidence" value="ECO:0007669"/>
    <property type="project" value="UniProtKB-SubCell"/>
</dbReference>
<keyword evidence="7 10" id="KW-0653">Protein transport</keyword>
<dbReference type="PANTHER" id="PTHR23284">
    <property type="entry name" value="PROLACTIN REGULATORY ELEMENT BINDING PROTEIN"/>
    <property type="match status" value="1"/>
</dbReference>
<dbReference type="InterPro" id="IPR045260">
    <property type="entry name" value="Sec12-like"/>
</dbReference>
<dbReference type="PANTHER" id="PTHR23284:SF0">
    <property type="entry name" value="PROLACTIN REGULATORY ELEMENT-BINDING PROTEIN"/>
    <property type="match status" value="1"/>
</dbReference>
<evidence type="ECO:0000256" key="5">
    <source>
        <dbReference type="ARBA" id="ARBA00022824"/>
    </source>
</evidence>
<evidence type="ECO:0000256" key="4">
    <source>
        <dbReference type="ARBA" id="ARBA00022737"/>
    </source>
</evidence>
<dbReference type="GO" id="GO:0003400">
    <property type="term" value="P:regulation of COPII vesicle coating"/>
    <property type="evidence" value="ECO:0007669"/>
    <property type="project" value="UniProtKB-UniRule"/>
</dbReference>
<evidence type="ECO:0000256" key="9">
    <source>
        <dbReference type="ARBA" id="ARBA00023136"/>
    </source>
</evidence>
<name>A0A0W4ZQT6_PNEC8</name>
<keyword evidence="5 10" id="KW-0256">Endoplasmic reticulum</keyword>
<keyword evidence="2 10" id="KW-0853">WD repeat</keyword>
<keyword evidence="3 10" id="KW-0812">Transmembrane</keyword>
<evidence type="ECO:0000256" key="1">
    <source>
        <dbReference type="ARBA" id="ARBA00022448"/>
    </source>
</evidence>
<evidence type="ECO:0000256" key="10">
    <source>
        <dbReference type="RuleBase" id="RU369019"/>
    </source>
</evidence>
<keyword evidence="8 10" id="KW-1133">Transmembrane helix</keyword>
<dbReference type="GO" id="GO:0006888">
    <property type="term" value="P:endoplasmic reticulum to Golgi vesicle-mediated transport"/>
    <property type="evidence" value="ECO:0007669"/>
    <property type="project" value="UniProtKB-UniRule"/>
</dbReference>
<keyword evidence="12" id="KW-1185">Reference proteome</keyword>
<reference evidence="12" key="1">
    <citation type="journal article" date="2016" name="Nat. Commun.">
        <title>Genome analysis of three Pneumocystis species reveals adaptation mechanisms to life exclusively in mammalian hosts.</title>
        <authorList>
            <person name="Ma L."/>
            <person name="Chen Z."/>
            <person name="Huang D.W."/>
            <person name="Kutty G."/>
            <person name="Ishihara M."/>
            <person name="Wang H."/>
            <person name="Abouelleil A."/>
            <person name="Bishop L."/>
            <person name="Davey E."/>
            <person name="Deng R."/>
            <person name="Deng X."/>
            <person name="Fan L."/>
            <person name="Fantoni G."/>
            <person name="Fitzgerald M."/>
            <person name="Gogineni E."/>
            <person name="Goldberg J.M."/>
            <person name="Handley G."/>
            <person name="Hu X."/>
            <person name="Huber C."/>
            <person name="Jiao X."/>
            <person name="Jones K."/>
            <person name="Levin J.Z."/>
            <person name="Liu Y."/>
            <person name="Macdonald P."/>
            <person name="Melnikov A."/>
            <person name="Raley C."/>
            <person name="Sassi M."/>
            <person name="Sherman B.T."/>
            <person name="Song X."/>
            <person name="Sykes S."/>
            <person name="Tran B."/>
            <person name="Walsh L."/>
            <person name="Xia Y."/>
            <person name="Yang J."/>
            <person name="Young S."/>
            <person name="Zeng Q."/>
            <person name="Zheng X."/>
            <person name="Stephens R."/>
            <person name="Nusbaum C."/>
            <person name="Birren B.W."/>
            <person name="Azadi P."/>
            <person name="Lempicki R.A."/>
            <person name="Cuomo C.A."/>
            <person name="Kovacs J.A."/>
        </authorList>
    </citation>
    <scope>NUCLEOTIDE SEQUENCE [LARGE SCALE GENOMIC DNA]</scope>
    <source>
        <strain evidence="12">B80</strain>
    </source>
</reference>
<keyword evidence="4 10" id="KW-0677">Repeat</keyword>
<dbReference type="InterPro" id="IPR001680">
    <property type="entry name" value="WD40_rpt"/>
</dbReference>
<evidence type="ECO:0000256" key="3">
    <source>
        <dbReference type="ARBA" id="ARBA00022692"/>
    </source>
</evidence>
<accession>A0A0W4ZQT6</accession>
<evidence type="ECO:0000256" key="8">
    <source>
        <dbReference type="ARBA" id="ARBA00022989"/>
    </source>
</evidence>
<dbReference type="SUPFAM" id="SSF50998">
    <property type="entry name" value="Quinoprotein alcohol dehydrogenase-like"/>
    <property type="match status" value="1"/>
</dbReference>
<comment type="similarity">
    <text evidence="10">Belongs to the WD repeat SEC12 family.</text>
</comment>
<organism evidence="11 12">
    <name type="scientific">Pneumocystis carinii (strain B80)</name>
    <name type="common">Rat pneumocystis pneumonia agent</name>
    <name type="synonym">Pneumocystis carinii f. sp. carinii</name>
    <dbReference type="NCBI Taxonomy" id="1408658"/>
    <lineage>
        <taxon>Eukaryota</taxon>
        <taxon>Fungi</taxon>
        <taxon>Dikarya</taxon>
        <taxon>Ascomycota</taxon>
        <taxon>Taphrinomycotina</taxon>
        <taxon>Pneumocystomycetes</taxon>
        <taxon>Pneumocystaceae</taxon>
        <taxon>Pneumocystis</taxon>
    </lineage>
</organism>
<keyword evidence="1 10" id="KW-0813">Transport</keyword>
<evidence type="ECO:0000256" key="7">
    <source>
        <dbReference type="ARBA" id="ARBA00022927"/>
    </source>
</evidence>
<dbReference type="InterPro" id="IPR011047">
    <property type="entry name" value="Quinoprotein_ADH-like_sf"/>
</dbReference>
<dbReference type="EMBL" id="LFVZ01000002">
    <property type="protein sequence ID" value="KTW30744.1"/>
    <property type="molecule type" value="Genomic_DNA"/>
</dbReference>
<sequence length="393" mass="44768">MRMELIQTIPVEIPAYALEFLSESHILVAGGGGNVNSGIDNQFRIYSITNDNILKLEMIYQLSMKDAPMSLAIDLSNEIVLAGINDQNTASTNGKNNHLHLFKYNQEKKMITILKSVSVFPRASNNNWDNYQRITRFNYQKTLLAIASANGYFALLKYPSLKLLSTVASIKPMVMDLDFSLDDSKLIYVSSSKLYTHMLSTKRLIHVQSLKEGSFRTIRWINKNSLITIIHRHGKSPLLQRWDSDFSTENDINSKKTLWSQTNACSLYKTSRAVTSMEIAHNYGWAVIACADLSIIIVDIYTLTILQRKTKIHDFPITSLIIHPKGTHIFTASADARLRVIKVSYKKRLSTTFFFIFFATIAGILAIISIIYPMFIQKLSNYYSTLFQLFMQN</sequence>
<keyword evidence="9 10" id="KW-0472">Membrane</keyword>
<dbReference type="GeneID" id="28935273"/>
<dbReference type="AlphaFoldDB" id="A0A0W4ZQT6"/>
<dbReference type="GO" id="GO:0015031">
    <property type="term" value="P:protein transport"/>
    <property type="evidence" value="ECO:0007669"/>
    <property type="project" value="UniProtKB-KW"/>
</dbReference>
<evidence type="ECO:0000256" key="2">
    <source>
        <dbReference type="ARBA" id="ARBA00022574"/>
    </source>
</evidence>
<evidence type="ECO:0000313" key="11">
    <source>
        <dbReference type="EMBL" id="KTW30744.1"/>
    </source>
</evidence>
<comment type="caution">
    <text evidence="10">Lacks conserved residue(s) required for the propagation of feature annotation.</text>
</comment>
<evidence type="ECO:0000313" key="12">
    <source>
        <dbReference type="Proteomes" id="UP000054454"/>
    </source>
</evidence>
<keyword evidence="6" id="KW-0931">ER-Golgi transport</keyword>
<dbReference type="Gene3D" id="2.130.10.10">
    <property type="entry name" value="YVTN repeat-like/Quinoprotein amine dehydrogenase"/>
    <property type="match status" value="1"/>
</dbReference>
<gene>
    <name evidence="11" type="ORF">T552_00456</name>
</gene>
<feature type="transmembrane region" description="Helical" evidence="10">
    <location>
        <begin position="352"/>
        <end position="375"/>
    </location>
</feature>
<dbReference type="RefSeq" id="XP_018227340.1">
    <property type="nucleotide sequence ID" value="XM_018369071.1"/>
</dbReference>
<feature type="transmembrane region" description="Helical" evidence="10">
    <location>
        <begin position="283"/>
        <end position="306"/>
    </location>
</feature>
<proteinExistence type="inferred from homology"/>
<comment type="function">
    <text evidence="10">Guanine nucleotide-exchange factor (GEF) required for the formation or budding of transport vesicles from the ER.</text>
</comment>
<dbReference type="GO" id="GO:0005789">
    <property type="term" value="C:endoplasmic reticulum membrane"/>
    <property type="evidence" value="ECO:0007669"/>
    <property type="project" value="UniProtKB-SubCell"/>
</dbReference>
<evidence type="ECO:0000256" key="6">
    <source>
        <dbReference type="ARBA" id="ARBA00022892"/>
    </source>
</evidence>
<dbReference type="VEuPathDB" id="FungiDB:T552_00456"/>
<comment type="caution">
    <text evidence="11">The sequence shown here is derived from an EMBL/GenBank/DDBJ whole genome shotgun (WGS) entry which is preliminary data.</text>
</comment>